<comment type="caution">
    <text evidence="1">The sequence shown here is derived from an EMBL/GenBank/DDBJ whole genome shotgun (WGS) entry which is preliminary data.</text>
</comment>
<dbReference type="Gene3D" id="3.40.50.300">
    <property type="entry name" value="P-loop containing nucleotide triphosphate hydrolases"/>
    <property type="match status" value="1"/>
</dbReference>
<reference evidence="1 2" key="1">
    <citation type="submission" date="2022-10" db="EMBL/GenBank/DDBJ databases">
        <title>Chitinophaga nivalis PC15 sp. nov., isolated from Pyeongchang county, South Korea.</title>
        <authorList>
            <person name="Trinh H.N."/>
        </authorList>
    </citation>
    <scope>NUCLEOTIDE SEQUENCE [LARGE SCALE GENOMIC DNA]</scope>
    <source>
        <strain evidence="1 2">PC14</strain>
    </source>
</reference>
<accession>A0ABT3IT14</accession>
<organism evidence="1 2">
    <name type="scientific">Chitinophaga nivalis</name>
    <dbReference type="NCBI Taxonomy" id="2991709"/>
    <lineage>
        <taxon>Bacteria</taxon>
        <taxon>Pseudomonadati</taxon>
        <taxon>Bacteroidota</taxon>
        <taxon>Chitinophagia</taxon>
        <taxon>Chitinophagales</taxon>
        <taxon>Chitinophagaceae</taxon>
        <taxon>Chitinophaga</taxon>
    </lineage>
</organism>
<sequence length="173" mass="19415">MRNPQQSLILAIDGHDGAGKTTLAGLLAEKLGGVYVRPFGGATGTSLITQAEQHHYQEVSRIGLMAIRDAAAQHDARVLVFDRHWMTVFTLIPAAYRDEWFPLPATTLCYAGMPATLLRLGERDEAIFDRAYHEGYMQQYYDLAHQYGAHILRTDQHDVAQCLDMLVQWATNL</sequence>
<dbReference type="Proteomes" id="UP001207742">
    <property type="component" value="Unassembled WGS sequence"/>
</dbReference>
<name>A0ABT3IT14_9BACT</name>
<proteinExistence type="predicted"/>
<dbReference type="InterPro" id="IPR027417">
    <property type="entry name" value="P-loop_NTPase"/>
</dbReference>
<keyword evidence="2" id="KW-1185">Reference proteome</keyword>
<evidence type="ECO:0008006" key="3">
    <source>
        <dbReference type="Google" id="ProtNLM"/>
    </source>
</evidence>
<protein>
    <recommendedName>
        <fullName evidence="3">Thymidylate kinase</fullName>
    </recommendedName>
</protein>
<dbReference type="EMBL" id="JAPDNS010000002">
    <property type="protein sequence ID" value="MCW3486865.1"/>
    <property type="molecule type" value="Genomic_DNA"/>
</dbReference>
<evidence type="ECO:0000313" key="1">
    <source>
        <dbReference type="EMBL" id="MCW3486865.1"/>
    </source>
</evidence>
<dbReference type="SUPFAM" id="SSF52540">
    <property type="entry name" value="P-loop containing nucleoside triphosphate hydrolases"/>
    <property type="match status" value="1"/>
</dbReference>
<gene>
    <name evidence="1" type="ORF">OL497_23415</name>
</gene>
<evidence type="ECO:0000313" key="2">
    <source>
        <dbReference type="Proteomes" id="UP001207742"/>
    </source>
</evidence>
<dbReference type="RefSeq" id="WP_264733681.1">
    <property type="nucleotide sequence ID" value="NZ_JAPDNR010000001.1"/>
</dbReference>